<protein>
    <submittedName>
        <fullName evidence="1">Uncharacterized protein</fullName>
    </submittedName>
</protein>
<sequence>MSANRKFTVESHLASPAPQVIDRSSAFTITNNFPSELTLIQDIICEKCRWDIDANPQSRINSGETSRPCKVVPIKNSSANPAGTMAEVTYIARVDGRQIVCHFHVACPVDDWNIAVVHFSPVDSGHALIKDFNYSSNPLKVSFTVST</sequence>
<proteinExistence type="predicted"/>
<evidence type="ECO:0000313" key="1">
    <source>
        <dbReference type="EMBL" id="KAJ3558110.1"/>
    </source>
</evidence>
<accession>A0ACC1TC76</accession>
<gene>
    <name evidence="1" type="ORF">NM688_g1114</name>
</gene>
<dbReference type="Proteomes" id="UP001148662">
    <property type="component" value="Unassembled WGS sequence"/>
</dbReference>
<name>A0ACC1TC76_9APHY</name>
<dbReference type="EMBL" id="JANHOG010000110">
    <property type="protein sequence ID" value="KAJ3558110.1"/>
    <property type="molecule type" value="Genomic_DNA"/>
</dbReference>
<evidence type="ECO:0000313" key="2">
    <source>
        <dbReference type="Proteomes" id="UP001148662"/>
    </source>
</evidence>
<keyword evidence="2" id="KW-1185">Reference proteome</keyword>
<organism evidence="1 2">
    <name type="scientific">Phlebia brevispora</name>
    <dbReference type="NCBI Taxonomy" id="194682"/>
    <lineage>
        <taxon>Eukaryota</taxon>
        <taxon>Fungi</taxon>
        <taxon>Dikarya</taxon>
        <taxon>Basidiomycota</taxon>
        <taxon>Agaricomycotina</taxon>
        <taxon>Agaricomycetes</taxon>
        <taxon>Polyporales</taxon>
        <taxon>Meruliaceae</taxon>
        <taxon>Phlebia</taxon>
    </lineage>
</organism>
<comment type="caution">
    <text evidence="1">The sequence shown here is derived from an EMBL/GenBank/DDBJ whole genome shotgun (WGS) entry which is preliminary data.</text>
</comment>
<reference evidence="1" key="1">
    <citation type="submission" date="2022-07" db="EMBL/GenBank/DDBJ databases">
        <title>Genome Sequence of Phlebia brevispora.</title>
        <authorList>
            <person name="Buettner E."/>
        </authorList>
    </citation>
    <scope>NUCLEOTIDE SEQUENCE</scope>
    <source>
        <strain evidence="1">MPL23</strain>
    </source>
</reference>